<proteinExistence type="predicted"/>
<dbReference type="EMBL" id="WSFA01000012">
    <property type="protein sequence ID" value="NDL38554.1"/>
    <property type="molecule type" value="Genomic_DNA"/>
</dbReference>
<evidence type="ECO:0000313" key="2">
    <source>
        <dbReference type="Proteomes" id="UP000479300"/>
    </source>
</evidence>
<accession>A0A6L9JKH7</accession>
<dbReference type="OMA" id="FTESCIN"/>
<evidence type="ECO:0008006" key="3">
    <source>
        <dbReference type="Google" id="ProtNLM"/>
    </source>
</evidence>
<comment type="caution">
    <text evidence="1">The sequence shown here is derived from an EMBL/GenBank/DDBJ whole genome shotgun (WGS) entry which is preliminary data.</text>
</comment>
<organism evidence="1 2">
    <name type="scientific">Photorhabdus laumondii subsp. laumondii</name>
    <name type="common">Photorhabdus luminescens subsp. laumondii</name>
    <dbReference type="NCBI Taxonomy" id="141679"/>
    <lineage>
        <taxon>Bacteria</taxon>
        <taxon>Pseudomonadati</taxon>
        <taxon>Pseudomonadota</taxon>
        <taxon>Gammaproteobacteria</taxon>
        <taxon>Enterobacterales</taxon>
        <taxon>Morganellaceae</taxon>
        <taxon>Photorhabdus</taxon>
    </lineage>
</organism>
<dbReference type="GeneID" id="48851047"/>
<protein>
    <recommendedName>
        <fullName evidence="3">Glycosyl transferase family 1 domain-containing protein</fullName>
    </recommendedName>
</protein>
<gene>
    <name evidence="1" type="ORF">GPY51_07095</name>
</gene>
<dbReference type="Gene3D" id="3.40.50.2000">
    <property type="entry name" value="Glycogen Phosphorylase B"/>
    <property type="match status" value="1"/>
</dbReference>
<dbReference type="AlphaFoldDB" id="A0A6L9JKH7"/>
<reference evidence="1 2" key="1">
    <citation type="submission" date="2019-12" db="EMBL/GenBank/DDBJ databases">
        <title>Engineering Photorhabdus to improve their lethality against agricultural pests.</title>
        <authorList>
            <person name="Machado R.A.R."/>
        </authorList>
    </citation>
    <scope>NUCLEOTIDE SEQUENCE [LARGE SCALE GENOMIC DNA]</scope>
    <source>
        <strain evidence="1 2">EN01</strain>
    </source>
</reference>
<dbReference type="RefSeq" id="WP_011148879.1">
    <property type="nucleotide sequence ID" value="NZ_CAWPGE010000006.1"/>
</dbReference>
<evidence type="ECO:0000313" key="1">
    <source>
        <dbReference type="EMBL" id="NDL38554.1"/>
    </source>
</evidence>
<sequence>MKHCLFYMPSDIYGGTELLFTRLANKLTNNYIVTLLVKNSDLVKLFTLDDRINITLISDINDFKFDHVVISAQDMRGFYEYNVRFDNILIWQLQPDELCAPILKYINRLRILNINIGSLSTFLINILYYKRKKNLIQFANKLIENFSLVFMDKPNYDTTCQWLNLNLCDIYYLPITSETRRKRITEPKVINTKLVISIISRISFDFKYYPIYCFIENLFKTNYEIELNIVGDGAALNKLKNKVKKLKNEKSNIDIIYHGFMKNEAVFNEIYPKTDLVVGMGTSILDSSSIGIPSLIMNLHSSYIKASKIKYNWSYEQEGFSVGEYITSSNSKNNGYDLNEIIEKLYKNNTIIANKTYNYYIHHHSSNATLSRFLLALENNKKIDDNLFKNHMKNIISSNYSSEKFIDVFFSTIRFFKKHYEFYLRK</sequence>
<dbReference type="KEGG" id="plum:A4R40_23955"/>
<dbReference type="Proteomes" id="UP000479300">
    <property type="component" value="Unassembled WGS sequence"/>
</dbReference>
<name>A0A6L9JKH7_PHOLM</name>
<dbReference type="SUPFAM" id="SSF53756">
    <property type="entry name" value="UDP-Glycosyltransferase/glycogen phosphorylase"/>
    <property type="match status" value="1"/>
</dbReference>